<sequence length="76" mass="8499">MGLLKIALKAILIPIITLLVITVAVIFFIKKRKSRKEKERSIENGFQPPPIVQWVPNQDIQKPVPAAYVSQAHPTG</sequence>
<reference evidence="2 3" key="1">
    <citation type="submission" date="2019-04" db="EMBL/GenBank/DDBJ databases">
        <title>Friends and foes A comparative genomics study of 23 Aspergillus species from section Flavi.</title>
        <authorList>
            <consortium name="DOE Joint Genome Institute"/>
            <person name="Kjaerbolling I."/>
            <person name="Vesth T."/>
            <person name="Frisvad J.C."/>
            <person name="Nybo J.L."/>
            <person name="Theobald S."/>
            <person name="Kildgaard S."/>
            <person name="Isbrandt T."/>
            <person name="Kuo A."/>
            <person name="Sato A."/>
            <person name="Lyhne E.K."/>
            <person name="Kogle M.E."/>
            <person name="Wiebenga A."/>
            <person name="Kun R.S."/>
            <person name="Lubbers R.J."/>
            <person name="Makela M.R."/>
            <person name="Barry K."/>
            <person name="Chovatia M."/>
            <person name="Clum A."/>
            <person name="Daum C."/>
            <person name="Haridas S."/>
            <person name="He G."/>
            <person name="LaButti K."/>
            <person name="Lipzen A."/>
            <person name="Mondo S."/>
            <person name="Riley R."/>
            <person name="Salamov A."/>
            <person name="Simmons B.A."/>
            <person name="Magnuson J.K."/>
            <person name="Henrissat B."/>
            <person name="Mortensen U.H."/>
            <person name="Larsen T.O."/>
            <person name="Devries R.P."/>
            <person name="Grigoriev I.V."/>
            <person name="Machida M."/>
            <person name="Baker S.E."/>
            <person name="Andersen M.R."/>
        </authorList>
    </citation>
    <scope>NUCLEOTIDE SEQUENCE [LARGE SCALE GENOMIC DNA]</scope>
    <source>
        <strain evidence="2 3">IBT 18842</strain>
    </source>
</reference>
<dbReference type="Proteomes" id="UP000325780">
    <property type="component" value="Unassembled WGS sequence"/>
</dbReference>
<proteinExistence type="predicted"/>
<keyword evidence="1" id="KW-1133">Transmembrane helix</keyword>
<keyword evidence="1" id="KW-0812">Transmembrane</keyword>
<evidence type="ECO:0000313" key="2">
    <source>
        <dbReference type="EMBL" id="KAE8154578.1"/>
    </source>
</evidence>
<name>A0A5N6U7H9_ASPAV</name>
<keyword evidence="3" id="KW-1185">Reference proteome</keyword>
<accession>A0A5N6U7H9</accession>
<feature type="transmembrane region" description="Helical" evidence="1">
    <location>
        <begin position="6"/>
        <end position="29"/>
    </location>
</feature>
<evidence type="ECO:0000256" key="1">
    <source>
        <dbReference type="SAM" id="Phobius"/>
    </source>
</evidence>
<gene>
    <name evidence="2" type="ORF">BDV25DRAFT_147513</name>
</gene>
<evidence type="ECO:0000313" key="3">
    <source>
        <dbReference type="Proteomes" id="UP000325780"/>
    </source>
</evidence>
<protein>
    <submittedName>
        <fullName evidence="2">Uncharacterized protein</fullName>
    </submittedName>
</protein>
<dbReference type="OrthoDB" id="10526733at2759"/>
<dbReference type="EMBL" id="ML742028">
    <property type="protein sequence ID" value="KAE8154578.1"/>
    <property type="molecule type" value="Genomic_DNA"/>
</dbReference>
<dbReference type="AlphaFoldDB" id="A0A5N6U7H9"/>
<keyword evidence="1" id="KW-0472">Membrane</keyword>
<organism evidence="2 3">
    <name type="scientific">Aspergillus avenaceus</name>
    <dbReference type="NCBI Taxonomy" id="36643"/>
    <lineage>
        <taxon>Eukaryota</taxon>
        <taxon>Fungi</taxon>
        <taxon>Dikarya</taxon>
        <taxon>Ascomycota</taxon>
        <taxon>Pezizomycotina</taxon>
        <taxon>Eurotiomycetes</taxon>
        <taxon>Eurotiomycetidae</taxon>
        <taxon>Eurotiales</taxon>
        <taxon>Aspergillaceae</taxon>
        <taxon>Aspergillus</taxon>
        <taxon>Aspergillus subgen. Circumdati</taxon>
    </lineage>
</organism>